<keyword evidence="2" id="KW-1185">Reference proteome</keyword>
<accession>A0ABS9MK08</accession>
<comment type="caution">
    <text evidence="1">The sequence shown here is derived from an EMBL/GenBank/DDBJ whole genome shotgun (WGS) entry which is preliminary data.</text>
</comment>
<evidence type="ECO:0000313" key="1">
    <source>
        <dbReference type="EMBL" id="MCG4611145.1"/>
    </source>
</evidence>
<name>A0ABS9MK08_9FIRM</name>
<proteinExistence type="predicted"/>
<organism evidence="1 2">
    <name type="scientific">Anaeromassilibacillus senegalensis</name>
    <dbReference type="NCBI Taxonomy" id="1673717"/>
    <lineage>
        <taxon>Bacteria</taxon>
        <taxon>Bacillati</taxon>
        <taxon>Bacillota</taxon>
        <taxon>Clostridia</taxon>
        <taxon>Eubacteriales</taxon>
        <taxon>Acutalibacteraceae</taxon>
        <taxon>Anaeromassilibacillus</taxon>
    </lineage>
</organism>
<protein>
    <submittedName>
        <fullName evidence="1">Uncharacterized protein</fullName>
    </submittedName>
</protein>
<sequence length="259" mass="29567">MGLDIYAGTLTRYYSHNWKTVVQQWAEKNGYSFSRISPDGEPAGNEEELSPAEVQATVENWRDQILDAISQPDQPPYAPWPEDNEKPYYTDKPDWDALGAMLLVAACHTYGQPVPPTVEKDWDFGEHPLIARLAEDPERVWSLFRGATWWIPLSDSFMFQAPLPTDAQTIIGTLGGLRKELEKLNQLAWRADEVTILRWTETEGYPADGTIGPDGQYSKADIPEHTQYDTQSLAKFSFSMFWQAMRFAEEQQVPILLDY</sequence>
<evidence type="ECO:0000313" key="2">
    <source>
        <dbReference type="Proteomes" id="UP001298681"/>
    </source>
</evidence>
<dbReference type="Proteomes" id="UP001298681">
    <property type="component" value="Unassembled WGS sequence"/>
</dbReference>
<dbReference type="EMBL" id="JAKNHQ010000011">
    <property type="protein sequence ID" value="MCG4611145.1"/>
    <property type="molecule type" value="Genomic_DNA"/>
</dbReference>
<gene>
    <name evidence="1" type="ORF">L0P57_09405</name>
</gene>
<reference evidence="1 2" key="1">
    <citation type="submission" date="2022-01" db="EMBL/GenBank/DDBJ databases">
        <title>Collection of gut derived symbiotic bacterial strains cultured from healthy donors.</title>
        <authorList>
            <person name="Lin H."/>
            <person name="Kohout C."/>
            <person name="Waligurski E."/>
            <person name="Pamer E.G."/>
        </authorList>
    </citation>
    <scope>NUCLEOTIDE SEQUENCE [LARGE SCALE GENOMIC DNA]</scope>
    <source>
        <strain evidence="1 2">DFI.7.58</strain>
    </source>
</reference>
<dbReference type="RefSeq" id="WP_237966886.1">
    <property type="nucleotide sequence ID" value="NZ_JAKNHQ010000011.1"/>
</dbReference>